<evidence type="ECO:0000313" key="3">
    <source>
        <dbReference type="EMBL" id="ETI69004.1"/>
    </source>
</evidence>
<evidence type="ECO:0000256" key="2">
    <source>
        <dbReference type="ARBA" id="ARBA00023002"/>
    </source>
</evidence>
<name>A0AB94IPM8_9BACI</name>
<comment type="caution">
    <text evidence="3">The sequence shown here is derived from an EMBL/GenBank/DDBJ whole genome shotgun (WGS) entry which is preliminary data.</text>
</comment>
<dbReference type="InterPro" id="IPR002347">
    <property type="entry name" value="SDR_fam"/>
</dbReference>
<sequence>MTFKSGKIDLTNQTAIVTGASGGIGRATAIALAREGANVVASDLTSVDETVLLIKENAGNAIGVKCDVTKKEDIQNMVRLAVETFGDISILVTAAGVCERTGSDDISELEWNFVQNVNLKGTFLCCQAVYPKMKENGYGKIVTVGSIAGKVGGVISGPHYVASKGGVHAMVKWFAQDGAPHNVYINAVAPGPVRTNMTEDWPYRDEMSPLKRLGEPEDIAESVLFLSSQASNWITGITLDVNGGMLMS</sequence>
<dbReference type="PROSITE" id="PS00061">
    <property type="entry name" value="ADH_SHORT"/>
    <property type="match status" value="1"/>
</dbReference>
<evidence type="ECO:0000313" key="4">
    <source>
        <dbReference type="Proteomes" id="UP000018877"/>
    </source>
</evidence>
<dbReference type="PRINTS" id="PR00080">
    <property type="entry name" value="SDRFAMILY"/>
</dbReference>
<keyword evidence="2" id="KW-0560">Oxidoreductase</keyword>
<protein>
    <submittedName>
        <fullName evidence="3">3-oxoacyl-ACP reductase</fullName>
    </submittedName>
</protein>
<gene>
    <name evidence="3" type="ORF">BAVI_09591</name>
</gene>
<dbReference type="GO" id="GO:0016616">
    <property type="term" value="F:oxidoreductase activity, acting on the CH-OH group of donors, NAD or NADP as acceptor"/>
    <property type="evidence" value="ECO:0007669"/>
    <property type="project" value="TreeGrafter"/>
</dbReference>
<dbReference type="CDD" id="cd05233">
    <property type="entry name" value="SDR_c"/>
    <property type="match status" value="1"/>
</dbReference>
<dbReference type="AlphaFoldDB" id="A0AB94IPM8"/>
<keyword evidence="4" id="KW-1185">Reference proteome</keyword>
<accession>A0AB94IPM8</accession>
<dbReference type="EMBL" id="ALAN01000059">
    <property type="protein sequence ID" value="ETI69004.1"/>
    <property type="molecule type" value="Genomic_DNA"/>
</dbReference>
<proteinExistence type="inferred from homology"/>
<dbReference type="PRINTS" id="PR00081">
    <property type="entry name" value="GDHRDH"/>
</dbReference>
<dbReference type="RefSeq" id="WP_024028118.1">
    <property type="nucleotide sequence ID" value="NZ_ALAN01000059.1"/>
</dbReference>
<dbReference type="Proteomes" id="UP000018877">
    <property type="component" value="Unassembled WGS sequence"/>
</dbReference>
<organism evidence="3 4">
    <name type="scientific">Neobacillus vireti LMG 21834</name>
    <dbReference type="NCBI Taxonomy" id="1131730"/>
    <lineage>
        <taxon>Bacteria</taxon>
        <taxon>Bacillati</taxon>
        <taxon>Bacillota</taxon>
        <taxon>Bacilli</taxon>
        <taxon>Bacillales</taxon>
        <taxon>Bacillaceae</taxon>
        <taxon>Neobacillus</taxon>
    </lineage>
</organism>
<dbReference type="InterPro" id="IPR020904">
    <property type="entry name" value="Sc_DH/Rdtase_CS"/>
</dbReference>
<dbReference type="GO" id="GO:0008206">
    <property type="term" value="P:bile acid metabolic process"/>
    <property type="evidence" value="ECO:0007669"/>
    <property type="project" value="UniProtKB-ARBA"/>
</dbReference>
<reference evidence="3 4" key="1">
    <citation type="journal article" date="2014" name="Environ. Microbiol.">
        <title>The nitrate-ammonifying and nosZ-carrying bacterium Bacillus vireti is a potent source and sink for nitric and nitrous oxide under high nitrate conditions.</title>
        <authorList>
            <person name="Mania D."/>
            <person name="Heylen K."/>
            <person name="van Spanning R.J."/>
            <person name="Frostegard A."/>
        </authorList>
    </citation>
    <scope>NUCLEOTIDE SEQUENCE [LARGE SCALE GENOMIC DNA]</scope>
    <source>
        <strain evidence="3 4">LMG 21834</strain>
    </source>
</reference>
<dbReference type="InterPro" id="IPR036291">
    <property type="entry name" value="NAD(P)-bd_dom_sf"/>
</dbReference>
<evidence type="ECO:0000256" key="1">
    <source>
        <dbReference type="ARBA" id="ARBA00006484"/>
    </source>
</evidence>
<dbReference type="Pfam" id="PF13561">
    <property type="entry name" value="adh_short_C2"/>
    <property type="match status" value="1"/>
</dbReference>
<dbReference type="SUPFAM" id="SSF51735">
    <property type="entry name" value="NAD(P)-binding Rossmann-fold domains"/>
    <property type="match status" value="1"/>
</dbReference>
<dbReference type="PANTHER" id="PTHR42760">
    <property type="entry name" value="SHORT-CHAIN DEHYDROGENASES/REDUCTASES FAMILY MEMBER"/>
    <property type="match status" value="1"/>
</dbReference>
<comment type="similarity">
    <text evidence="1">Belongs to the short-chain dehydrogenases/reductases (SDR) family.</text>
</comment>
<dbReference type="PANTHER" id="PTHR42760:SF133">
    <property type="entry name" value="3-OXOACYL-[ACYL-CARRIER-PROTEIN] REDUCTASE"/>
    <property type="match status" value="1"/>
</dbReference>
<dbReference type="Gene3D" id="3.40.50.720">
    <property type="entry name" value="NAD(P)-binding Rossmann-like Domain"/>
    <property type="match status" value="1"/>
</dbReference>
<dbReference type="FunFam" id="3.40.50.720:FF:000084">
    <property type="entry name" value="Short-chain dehydrogenase reductase"/>
    <property type="match status" value="1"/>
</dbReference>